<protein>
    <submittedName>
        <fullName evidence="3">Uncharacterized protein spaw</fullName>
    </submittedName>
</protein>
<feature type="compositionally biased region" description="Polar residues" evidence="1">
    <location>
        <begin position="327"/>
        <end position="347"/>
    </location>
</feature>
<feature type="region of interest" description="Disordered" evidence="1">
    <location>
        <begin position="234"/>
        <end position="271"/>
    </location>
</feature>
<reference evidence="3" key="2">
    <citation type="submission" date="2025-08" db="UniProtKB">
        <authorList>
            <consortium name="RefSeq"/>
        </authorList>
    </citation>
    <scope>IDENTIFICATION</scope>
    <source>
        <strain evidence="3">14028-0561.14</strain>
        <tissue evidence="3">Whole fly</tissue>
    </source>
</reference>
<keyword evidence="2" id="KW-1185">Reference proteome</keyword>
<feature type="region of interest" description="Disordered" evidence="1">
    <location>
        <begin position="283"/>
        <end position="378"/>
    </location>
</feature>
<gene>
    <name evidence="3" type="primary">spaw</name>
</gene>
<evidence type="ECO:0000256" key="1">
    <source>
        <dbReference type="SAM" id="MobiDB-lite"/>
    </source>
</evidence>
<dbReference type="OrthoDB" id="7868713at2759"/>
<dbReference type="RefSeq" id="XP_017016962.1">
    <property type="nucleotide sequence ID" value="XM_017161473.3"/>
</dbReference>
<feature type="compositionally biased region" description="Polar residues" evidence="1">
    <location>
        <begin position="252"/>
        <end position="271"/>
    </location>
</feature>
<reference evidence="2" key="1">
    <citation type="submission" date="2025-05" db="UniProtKB">
        <authorList>
            <consortium name="RefSeq"/>
        </authorList>
    </citation>
    <scope>NUCLEOTIDE SEQUENCE [LARGE SCALE GENOMIC DNA]</scope>
    <source>
        <strain evidence="2">14028-0561.14</strain>
    </source>
</reference>
<dbReference type="Proteomes" id="UP001652661">
    <property type="component" value="Chromosome 2R"/>
</dbReference>
<organism evidence="2 3">
    <name type="scientific">Drosophila kikkawai</name>
    <name type="common">Fruit fly</name>
    <dbReference type="NCBI Taxonomy" id="30033"/>
    <lineage>
        <taxon>Eukaryota</taxon>
        <taxon>Metazoa</taxon>
        <taxon>Ecdysozoa</taxon>
        <taxon>Arthropoda</taxon>
        <taxon>Hexapoda</taxon>
        <taxon>Insecta</taxon>
        <taxon>Pterygota</taxon>
        <taxon>Neoptera</taxon>
        <taxon>Endopterygota</taxon>
        <taxon>Diptera</taxon>
        <taxon>Brachycera</taxon>
        <taxon>Muscomorpha</taxon>
        <taxon>Ephydroidea</taxon>
        <taxon>Drosophilidae</taxon>
        <taxon>Drosophila</taxon>
        <taxon>Sophophora</taxon>
    </lineage>
</organism>
<name>A0A6P4HML4_DROKI</name>
<evidence type="ECO:0000313" key="2">
    <source>
        <dbReference type="Proteomes" id="UP001652661"/>
    </source>
</evidence>
<sequence>MSRLLVVRNLTRGIFRSGRLALGCRAVVRCLSDDSDWSSKQVQNKLKWVEMEQPSGQTSNRLARSEVKPKDIQCSEFNEKTEDSFTATWDLRNNELDVEQLAGLSGPGEVDDPYMSAEHEQEASEKEEHIKFQEELQFGRMLALREQLNRELCSSESFTTEERNSLASVKENVDFMMQELSQISCLLKTLQDNAPDTMSQEDYVMGKPYSSWEYTHPRLNSSKVDADVSLREVKKEKLRESPDSESPVIISDQETASSVDTHSSLNPNTVDGNAFYEEVMELKESQEHSEVPVKTTEAGEVPKGEQFNPDQEMAADDSPKATPAKPSESTPNPNTDGRQNPQTQETIHTYRPFRTIDVPVPKPSQSSQVDAVGSAENSATKDGYTICAQLPESESRLLMYMALKQALSDLESGRTSYKATVLMAKDENQGVD</sequence>
<feature type="compositionally biased region" description="Polar residues" evidence="1">
    <location>
        <begin position="363"/>
        <end position="378"/>
    </location>
</feature>
<accession>A0A6P4HML4</accession>
<dbReference type="AlphaFoldDB" id="A0A6P4HML4"/>
<proteinExistence type="predicted"/>
<evidence type="ECO:0000313" key="3">
    <source>
        <dbReference type="RefSeq" id="XP_017016962.1"/>
    </source>
</evidence>